<protein>
    <submittedName>
        <fullName evidence="1">Uncharacterized protein</fullName>
    </submittedName>
</protein>
<dbReference type="Proteomes" id="UP000188605">
    <property type="component" value="Unassembled WGS sequence"/>
</dbReference>
<keyword evidence="2" id="KW-1185">Reference proteome</keyword>
<organism evidence="1 2">
    <name type="scientific">Candidatus Epulonipiscium fishelsonii</name>
    <dbReference type="NCBI Taxonomy" id="77094"/>
    <lineage>
        <taxon>Bacteria</taxon>
        <taxon>Bacillati</taxon>
        <taxon>Bacillota</taxon>
        <taxon>Clostridia</taxon>
        <taxon>Lachnospirales</taxon>
        <taxon>Lachnospiraceae</taxon>
        <taxon>Candidatus Epulonipiscium</taxon>
    </lineage>
</organism>
<evidence type="ECO:0000313" key="2">
    <source>
        <dbReference type="Proteomes" id="UP000188605"/>
    </source>
</evidence>
<sequence length="66" mass="7662">MPNKLLAIQNSVNSYFLLENKKFGIKKAYSFKNIEKLSYVITDNKLSEELVDLYKTKYKLLVATAQ</sequence>
<reference evidence="1" key="1">
    <citation type="submission" date="2016-08" db="EMBL/GenBank/DDBJ databases">
        <authorList>
            <person name="Ngugi D.K."/>
            <person name="Miyake S."/>
            <person name="Stingl U."/>
        </authorList>
    </citation>
    <scope>NUCLEOTIDE SEQUENCE</scope>
    <source>
        <strain evidence="1">SCG-B11WGA-EpuloA1</strain>
    </source>
</reference>
<name>A0ACC8X9L2_9FIRM</name>
<evidence type="ECO:0000313" key="1">
    <source>
        <dbReference type="EMBL" id="ONI39054.1"/>
    </source>
</evidence>
<comment type="caution">
    <text evidence="1">The sequence shown here is derived from an EMBL/GenBank/DDBJ whole genome shotgun (WGS) entry which is preliminary data.</text>
</comment>
<accession>A0ACC8X9L2</accession>
<proteinExistence type="predicted"/>
<gene>
    <name evidence="1" type="ORF">AN396_09275</name>
</gene>
<dbReference type="EMBL" id="LJDB01000073">
    <property type="protein sequence ID" value="ONI39054.1"/>
    <property type="molecule type" value="Genomic_DNA"/>
</dbReference>